<dbReference type="OrthoDB" id="4294477at2"/>
<keyword evidence="2" id="KW-0732">Signal</keyword>
<dbReference type="PROSITE" id="PS51257">
    <property type="entry name" value="PROKAR_LIPOPROTEIN"/>
    <property type="match status" value="1"/>
</dbReference>
<keyword evidence="1" id="KW-0378">Hydrolase</keyword>
<evidence type="ECO:0000256" key="2">
    <source>
        <dbReference type="SAM" id="SignalP"/>
    </source>
</evidence>
<reference evidence="3 4" key="1">
    <citation type="submission" date="2018-03" db="EMBL/GenBank/DDBJ databases">
        <title>Ahniella affigens gen. nov., sp. nov., a gammaproteobacterium isolated from sandy soil near a stream.</title>
        <authorList>
            <person name="Ko Y."/>
            <person name="Kim J.-H."/>
        </authorList>
    </citation>
    <scope>NUCLEOTIDE SEQUENCE [LARGE SCALE GENOMIC DNA]</scope>
    <source>
        <strain evidence="3 4">D13</strain>
    </source>
</reference>
<feature type="signal peptide" evidence="2">
    <location>
        <begin position="1"/>
        <end position="19"/>
    </location>
</feature>
<dbReference type="GO" id="GO:0019605">
    <property type="term" value="P:butyrate metabolic process"/>
    <property type="evidence" value="ECO:0007669"/>
    <property type="project" value="InterPro"/>
</dbReference>
<protein>
    <submittedName>
        <fullName evidence="3">Hydrogenase</fullName>
    </submittedName>
</protein>
<evidence type="ECO:0000313" key="4">
    <source>
        <dbReference type="Proteomes" id="UP000241074"/>
    </source>
</evidence>
<dbReference type="Pfam" id="PF10605">
    <property type="entry name" value="3HBOH"/>
    <property type="match status" value="1"/>
</dbReference>
<reference evidence="3 4" key="2">
    <citation type="submission" date="2018-03" db="EMBL/GenBank/DDBJ databases">
        <authorList>
            <person name="Keele B.F."/>
        </authorList>
    </citation>
    <scope>NUCLEOTIDE SEQUENCE [LARGE SCALE GENOMIC DNA]</scope>
    <source>
        <strain evidence="3 4">D13</strain>
    </source>
</reference>
<dbReference type="GO" id="GO:0047989">
    <property type="term" value="F:hydroxybutyrate-dimer hydrolase activity"/>
    <property type="evidence" value="ECO:0007669"/>
    <property type="project" value="InterPro"/>
</dbReference>
<dbReference type="Proteomes" id="UP000241074">
    <property type="component" value="Chromosome"/>
</dbReference>
<dbReference type="SUPFAM" id="SSF53474">
    <property type="entry name" value="alpha/beta-Hydrolases"/>
    <property type="match status" value="1"/>
</dbReference>
<dbReference type="KEGG" id="xba:C7S18_17910"/>
<gene>
    <name evidence="3" type="ORF">C7S18_17910</name>
</gene>
<dbReference type="InterPro" id="IPR029058">
    <property type="entry name" value="AB_hydrolase_fold"/>
</dbReference>
<dbReference type="Gene3D" id="3.40.50.1820">
    <property type="entry name" value="alpha/beta hydrolase"/>
    <property type="match status" value="2"/>
</dbReference>
<keyword evidence="4" id="KW-1185">Reference proteome</keyword>
<evidence type="ECO:0000313" key="3">
    <source>
        <dbReference type="EMBL" id="AVP98937.1"/>
    </source>
</evidence>
<dbReference type="GO" id="GO:0005615">
    <property type="term" value="C:extracellular space"/>
    <property type="evidence" value="ECO:0007669"/>
    <property type="project" value="InterPro"/>
</dbReference>
<accession>A0A2P1PVQ6</accession>
<name>A0A2P1PVQ6_9GAMM</name>
<feature type="chain" id="PRO_5015182248" evidence="2">
    <location>
        <begin position="20"/>
        <end position="589"/>
    </location>
</feature>
<dbReference type="AlphaFoldDB" id="A0A2P1PVQ6"/>
<sequence length="589" mass="62135">MAPNPMRILLLNTLRAASAGMLPLVLIGCAMTPTQTVPQSEATQSEATPMLVTTHRDHDDLLTAGLGRSGLLGAVPALADPAAPTAAELRKRAIYASWRGIVDLVGTVTAIPVVPGREFASLRTVAGARFPHRVLAQIPDNFNADTPCLIVTASSGSRGIYGAIGSVGDYALRRGCAVVYTDKGAGTDWFNPRTGQGTAVDGTVSDAAANVFRPVATASDLVAIKHAHSQDLPEADWGQHVLQAAQFGLDALNQAFPDHGGFDRRNTRVVAFGLSNGAAAVLRAGEQDQDGLLDAVVAAAPNVQIAEQPALFDYALEAAILQPCALLQGDAPAFLPDAAWKPKAEQRCRSLRQLGWISGDDIAAQAASATERLNAFGFSAEAMHWAGMNLAFDLWRSVLAAYAQTYARAGVDAPVCDYRFAVLDASGQPRAVTPAEQALWWSDASGLAPSAGVQIIDGLATGDDPNLPGLLCLHRLRHEGMREAQGLVLQQSLQSIRATARPKVPTLIVHGEQDALIPIAFTSAPYVAAARTRGVANLAFWRVPNAQHFDAFLALPVMAGKAKPLLPEAHQAMDAMRAYLDGGAFPTDR</sequence>
<dbReference type="EMBL" id="CP027860">
    <property type="protein sequence ID" value="AVP98937.1"/>
    <property type="molecule type" value="Genomic_DNA"/>
</dbReference>
<proteinExistence type="predicted"/>
<evidence type="ECO:0000256" key="1">
    <source>
        <dbReference type="ARBA" id="ARBA00022801"/>
    </source>
</evidence>
<organism evidence="3 4">
    <name type="scientific">Ahniella affigens</name>
    <dbReference type="NCBI Taxonomy" id="2021234"/>
    <lineage>
        <taxon>Bacteria</taxon>
        <taxon>Pseudomonadati</taxon>
        <taxon>Pseudomonadota</taxon>
        <taxon>Gammaproteobacteria</taxon>
        <taxon>Lysobacterales</taxon>
        <taxon>Rhodanobacteraceae</taxon>
        <taxon>Ahniella</taxon>
    </lineage>
</organism>
<dbReference type="InterPro" id="IPR016582">
    <property type="entry name" value="OHBut_olig_hydro_put"/>
</dbReference>